<dbReference type="Gene3D" id="3.40.50.10260">
    <property type="entry name" value="YjeF N-terminal domain"/>
    <property type="match status" value="1"/>
</dbReference>
<comment type="catalytic activity">
    <reaction evidence="16 17 19">
        <text>(6S)-NADPHX + ADP = AMP + phosphate + NADPH + H(+)</text>
        <dbReference type="Rhea" id="RHEA:32235"/>
        <dbReference type="ChEBI" id="CHEBI:15378"/>
        <dbReference type="ChEBI" id="CHEBI:43474"/>
        <dbReference type="ChEBI" id="CHEBI:57783"/>
        <dbReference type="ChEBI" id="CHEBI:64076"/>
        <dbReference type="ChEBI" id="CHEBI:456215"/>
        <dbReference type="ChEBI" id="CHEBI:456216"/>
        <dbReference type="EC" id="4.2.1.136"/>
    </reaction>
</comment>
<comment type="function">
    <text evidence="18">Catalyzes the epimerization of the S- and R-forms of NAD(P)HX, a damaged form of NAD(P)H that is a result of enzymatic or heat-dependent hydration. This is a prerequisite for the S-specific NAD(P)H-hydrate dehydratase to allow the repair of both epimers of NAD(P)HX.</text>
</comment>
<feature type="binding site" evidence="18">
    <location>
        <begin position="67"/>
        <end position="71"/>
    </location>
    <ligand>
        <name>(6S)-NADPHX</name>
        <dbReference type="ChEBI" id="CHEBI:64076"/>
    </ligand>
</feature>
<evidence type="ECO:0000259" key="20">
    <source>
        <dbReference type="PROSITE" id="PS51383"/>
    </source>
</evidence>
<keyword evidence="22" id="KW-0418">Kinase</keyword>
<dbReference type="GO" id="GO:0046872">
    <property type="term" value="F:metal ion binding"/>
    <property type="evidence" value="ECO:0007669"/>
    <property type="project" value="UniProtKB-UniRule"/>
</dbReference>
<organism evidence="22 23">
    <name type="scientific">Deinococcus peraridilitoris (strain DSM 19664 / LMG 22246 / CIP 109416 / KR-200)</name>
    <dbReference type="NCBI Taxonomy" id="937777"/>
    <lineage>
        <taxon>Bacteria</taxon>
        <taxon>Thermotogati</taxon>
        <taxon>Deinococcota</taxon>
        <taxon>Deinococci</taxon>
        <taxon>Deinococcales</taxon>
        <taxon>Deinococcaceae</taxon>
        <taxon>Deinococcus</taxon>
    </lineage>
</organism>
<feature type="binding site" evidence="17">
    <location>
        <begin position="399"/>
        <end position="403"/>
    </location>
    <ligand>
        <name>AMP</name>
        <dbReference type="ChEBI" id="CHEBI:456215"/>
    </ligand>
</feature>
<dbReference type="SUPFAM" id="SSF53613">
    <property type="entry name" value="Ribokinase-like"/>
    <property type="match status" value="1"/>
</dbReference>
<proteinExistence type="inferred from homology"/>
<dbReference type="GO" id="GO:0052856">
    <property type="term" value="F:NAD(P)HX epimerase activity"/>
    <property type="evidence" value="ECO:0007669"/>
    <property type="project" value="UniProtKB-UniRule"/>
</dbReference>
<evidence type="ECO:0000256" key="4">
    <source>
        <dbReference type="ARBA" id="ARBA00009524"/>
    </source>
</evidence>
<keyword evidence="23" id="KW-1185">Reference proteome</keyword>
<feature type="binding site" evidence="17">
    <location>
        <position position="263"/>
    </location>
    <ligand>
        <name>(6S)-NADPHX</name>
        <dbReference type="ChEBI" id="CHEBI:64076"/>
    </ligand>
</feature>
<feature type="binding site" evidence="17">
    <location>
        <position position="319"/>
    </location>
    <ligand>
        <name>(6S)-NADPHX</name>
        <dbReference type="ChEBI" id="CHEBI:64076"/>
    </ligand>
</feature>
<dbReference type="PANTHER" id="PTHR12592:SF0">
    <property type="entry name" value="ATP-DEPENDENT (S)-NAD(P)H-HYDRATE DEHYDRATASE"/>
    <property type="match status" value="1"/>
</dbReference>
<dbReference type="SUPFAM" id="SSF64153">
    <property type="entry name" value="YjeF N-terminal domain-like"/>
    <property type="match status" value="1"/>
</dbReference>
<dbReference type="Pfam" id="PF03853">
    <property type="entry name" value="YjeF_N"/>
    <property type="match status" value="1"/>
</dbReference>
<dbReference type="InterPro" id="IPR030677">
    <property type="entry name" value="Nnr"/>
</dbReference>
<dbReference type="PROSITE" id="PS01050">
    <property type="entry name" value="YJEF_C_2"/>
    <property type="match status" value="1"/>
</dbReference>
<dbReference type="STRING" id="937777.Deipe_2904"/>
<dbReference type="InterPro" id="IPR017953">
    <property type="entry name" value="Carbohydrate_kinase_pred_CS"/>
</dbReference>
<feature type="binding site" evidence="17">
    <location>
        <position position="362"/>
    </location>
    <ligand>
        <name>(6S)-NADPHX</name>
        <dbReference type="ChEBI" id="CHEBI:64076"/>
    </ligand>
</feature>
<dbReference type="EC" id="4.2.1.136" evidence="19"/>
<comment type="cofactor">
    <cofactor evidence="17">
        <name>Mg(2+)</name>
        <dbReference type="ChEBI" id="CHEBI:18420"/>
    </cofactor>
</comment>
<dbReference type="Pfam" id="PF01256">
    <property type="entry name" value="Carb_kinase"/>
    <property type="match status" value="1"/>
</dbReference>
<evidence type="ECO:0000256" key="1">
    <source>
        <dbReference type="ARBA" id="ARBA00000013"/>
    </source>
</evidence>
<comment type="similarity">
    <text evidence="4 19">In the C-terminal section; belongs to the NnrD/CARKD family.</text>
</comment>
<evidence type="ECO:0000256" key="16">
    <source>
        <dbReference type="ARBA" id="ARBA00049209"/>
    </source>
</evidence>
<evidence type="ECO:0000256" key="19">
    <source>
        <dbReference type="PIRNR" id="PIRNR017184"/>
    </source>
</evidence>
<feature type="domain" description="YjeF C-terminal" evidence="20">
    <location>
        <begin position="228"/>
        <end position="486"/>
    </location>
</feature>
<keyword evidence="22" id="KW-0808">Transferase</keyword>
<evidence type="ECO:0000256" key="10">
    <source>
        <dbReference type="ARBA" id="ARBA00023027"/>
    </source>
</evidence>
<name>L0A5R8_DEIPD</name>
<dbReference type="GO" id="GO:0046496">
    <property type="term" value="P:nicotinamide nucleotide metabolic process"/>
    <property type="evidence" value="ECO:0007669"/>
    <property type="project" value="UniProtKB-UniRule"/>
</dbReference>
<dbReference type="AlphaFoldDB" id="L0A5R8"/>
<dbReference type="InterPro" id="IPR004443">
    <property type="entry name" value="YjeF_N_dom"/>
</dbReference>
<comment type="similarity">
    <text evidence="3 19">In the N-terminal section; belongs to the NnrE/AIBP family.</text>
</comment>
<dbReference type="EC" id="5.1.99.6" evidence="19"/>
<dbReference type="InterPro" id="IPR000631">
    <property type="entry name" value="CARKD"/>
</dbReference>
<dbReference type="PROSITE" id="PS51385">
    <property type="entry name" value="YJEF_N"/>
    <property type="match status" value="1"/>
</dbReference>
<evidence type="ECO:0000256" key="9">
    <source>
        <dbReference type="ARBA" id="ARBA00022958"/>
    </source>
</evidence>
<evidence type="ECO:0000256" key="7">
    <source>
        <dbReference type="ARBA" id="ARBA00022840"/>
    </source>
</evidence>
<keyword evidence="9 18" id="KW-0630">Potassium</keyword>
<dbReference type="InterPro" id="IPR036652">
    <property type="entry name" value="YjeF_N_dom_sf"/>
</dbReference>
<dbReference type="EMBL" id="CP003382">
    <property type="protein sequence ID" value="AFZ68365.1"/>
    <property type="molecule type" value="Genomic_DNA"/>
</dbReference>
<evidence type="ECO:0000256" key="6">
    <source>
        <dbReference type="ARBA" id="ARBA00022741"/>
    </source>
</evidence>
<dbReference type="Gene3D" id="3.40.1190.20">
    <property type="match status" value="1"/>
</dbReference>
<dbReference type="PIRSF" id="PIRSF017184">
    <property type="entry name" value="Nnr"/>
    <property type="match status" value="1"/>
</dbReference>
<dbReference type="KEGG" id="dpd:Deipe_2904"/>
<dbReference type="eggNOG" id="COG0063">
    <property type="taxonomic scope" value="Bacteria"/>
</dbReference>
<evidence type="ECO:0000256" key="18">
    <source>
        <dbReference type="HAMAP-Rule" id="MF_01966"/>
    </source>
</evidence>
<keyword evidence="8 17" id="KW-0521">NADP</keyword>
<dbReference type="HOGENOM" id="CLU_024853_4_3_0"/>
<evidence type="ECO:0000256" key="14">
    <source>
        <dbReference type="ARBA" id="ARBA00025153"/>
    </source>
</evidence>
<keyword evidence="5 18" id="KW-0479">Metal-binding</keyword>
<evidence type="ECO:0000313" key="22">
    <source>
        <dbReference type="EMBL" id="AFZ68365.1"/>
    </source>
</evidence>
<protein>
    <recommendedName>
        <fullName evidence="19">Bifunctional NAD(P)H-hydrate repair enzyme</fullName>
    </recommendedName>
    <alternativeName>
        <fullName evidence="19">Nicotinamide nucleotide repair protein</fullName>
    </alternativeName>
    <domain>
        <recommendedName>
            <fullName evidence="19">ADP-dependent (S)-NAD(P)H-hydrate dehydratase</fullName>
            <ecNumber evidence="19">4.2.1.136</ecNumber>
        </recommendedName>
        <alternativeName>
            <fullName evidence="19">ADP-dependent NAD(P)HX dehydratase</fullName>
        </alternativeName>
    </domain>
    <domain>
        <recommendedName>
            <fullName evidence="19">NAD(P)H-hydrate epimerase</fullName>
            <ecNumber evidence="19">5.1.99.6</ecNumber>
        </recommendedName>
    </domain>
</protein>
<keyword evidence="11 18" id="KW-0413">Isomerase</keyword>
<evidence type="ECO:0000256" key="15">
    <source>
        <dbReference type="ARBA" id="ARBA00048238"/>
    </source>
</evidence>
<keyword evidence="7 17" id="KW-0067">ATP-binding</keyword>
<dbReference type="PANTHER" id="PTHR12592">
    <property type="entry name" value="ATP-DEPENDENT (S)-NAD(P)H-HYDRATE DEHYDRATASE FAMILY MEMBER"/>
    <property type="match status" value="1"/>
</dbReference>
<evidence type="ECO:0000256" key="8">
    <source>
        <dbReference type="ARBA" id="ARBA00022857"/>
    </source>
</evidence>
<comment type="function">
    <text evidence="17">Catalyzes the dehydration of the S-form of NAD(P)HX at the expense of ADP, which is converted to AMP. Together with NAD(P)HX epimerase, which catalyzes the epimerization of the S- and R-forms, the enzyme allows the repair of both epimers of NAD(P)HX, a damaged form of NAD(P)H that is a result of enzymatic or heat-dependent hydration.</text>
</comment>
<evidence type="ECO:0000256" key="3">
    <source>
        <dbReference type="ARBA" id="ARBA00006001"/>
    </source>
</evidence>
<gene>
    <name evidence="18" type="primary">nnrE</name>
    <name evidence="17" type="synonym">nnrD</name>
    <name evidence="22" type="ordered locus">Deipe_2904</name>
</gene>
<evidence type="ECO:0000259" key="21">
    <source>
        <dbReference type="PROSITE" id="PS51385"/>
    </source>
</evidence>
<evidence type="ECO:0000313" key="23">
    <source>
        <dbReference type="Proteomes" id="UP000010467"/>
    </source>
</evidence>
<keyword evidence="6 17" id="KW-0547">Nucleotide-binding</keyword>
<dbReference type="GO" id="GO:0016301">
    <property type="term" value="F:kinase activity"/>
    <property type="evidence" value="ECO:0007669"/>
    <property type="project" value="UniProtKB-KW"/>
</dbReference>
<feature type="binding site" evidence="18">
    <location>
        <position position="167"/>
    </location>
    <ligand>
        <name>K(+)</name>
        <dbReference type="ChEBI" id="CHEBI:29103"/>
    </ligand>
</feature>
<comment type="function">
    <text evidence="14 19">Bifunctional enzyme that catalyzes the epimerization of the S- and R-forms of NAD(P)HX and the dehydration of the S-form of NAD(P)HX at the expense of ADP, which is converted to AMP. This allows the repair of both epimers of NAD(P)HX, a damaged form of NAD(P)H that is a result of enzymatic or heat-dependent hydration.</text>
</comment>
<feature type="binding site" evidence="17">
    <location>
        <position position="427"/>
    </location>
    <ligand>
        <name>AMP</name>
        <dbReference type="ChEBI" id="CHEBI:456215"/>
    </ligand>
</feature>
<comment type="catalytic activity">
    <reaction evidence="1 18 19">
        <text>(6R)-NADHX = (6S)-NADHX</text>
        <dbReference type="Rhea" id="RHEA:32215"/>
        <dbReference type="ChEBI" id="CHEBI:64074"/>
        <dbReference type="ChEBI" id="CHEBI:64075"/>
        <dbReference type="EC" id="5.1.99.6"/>
    </reaction>
</comment>
<dbReference type="NCBIfam" id="TIGR00196">
    <property type="entry name" value="yjeF_cterm"/>
    <property type="match status" value="1"/>
</dbReference>
<reference evidence="23" key="1">
    <citation type="submission" date="2012-03" db="EMBL/GenBank/DDBJ databases">
        <title>Complete sequence of chromosome of Deinococcus peraridilitoris DSM 19664.</title>
        <authorList>
            <person name="Lucas S."/>
            <person name="Copeland A."/>
            <person name="Lapidus A."/>
            <person name="Glavina del Rio T."/>
            <person name="Dalin E."/>
            <person name="Tice H."/>
            <person name="Bruce D."/>
            <person name="Goodwin L."/>
            <person name="Pitluck S."/>
            <person name="Peters L."/>
            <person name="Mikhailova N."/>
            <person name="Lu M."/>
            <person name="Kyrpides N."/>
            <person name="Mavromatis K."/>
            <person name="Ivanova N."/>
            <person name="Brettin T."/>
            <person name="Detter J.C."/>
            <person name="Han C."/>
            <person name="Larimer F."/>
            <person name="Land M."/>
            <person name="Hauser L."/>
            <person name="Markowitz V."/>
            <person name="Cheng J.-F."/>
            <person name="Hugenholtz P."/>
            <person name="Woyke T."/>
            <person name="Wu D."/>
            <person name="Pukall R."/>
            <person name="Steenblock K."/>
            <person name="Brambilla E."/>
            <person name="Klenk H.-P."/>
            <person name="Eisen J.A."/>
        </authorList>
    </citation>
    <scope>NUCLEOTIDE SEQUENCE [LARGE SCALE GENOMIC DNA]</scope>
    <source>
        <strain evidence="23">DSM 19664 / LMG 22246 / CIP 109416 / KR-200</strain>
    </source>
</reference>
<feature type="binding site" evidence="18">
    <location>
        <position position="131"/>
    </location>
    <ligand>
        <name>K(+)</name>
        <dbReference type="ChEBI" id="CHEBI:29103"/>
    </ligand>
</feature>
<feature type="binding site" evidence="18">
    <location>
        <begin position="135"/>
        <end position="141"/>
    </location>
    <ligand>
        <name>(6S)-NADPHX</name>
        <dbReference type="ChEBI" id="CHEBI:64076"/>
    </ligand>
</feature>
<dbReference type="GO" id="GO:0052855">
    <property type="term" value="F:ADP-dependent NAD(P)H-hydrate dehydratase activity"/>
    <property type="evidence" value="ECO:0007669"/>
    <property type="project" value="UniProtKB-UniRule"/>
</dbReference>
<dbReference type="OrthoDB" id="9806925at2"/>
<comment type="catalytic activity">
    <reaction evidence="2 18 19">
        <text>(6R)-NADPHX = (6S)-NADPHX</text>
        <dbReference type="Rhea" id="RHEA:32227"/>
        <dbReference type="ChEBI" id="CHEBI:64076"/>
        <dbReference type="ChEBI" id="CHEBI:64077"/>
        <dbReference type="EC" id="5.1.99.6"/>
    </reaction>
</comment>
<evidence type="ECO:0000256" key="13">
    <source>
        <dbReference type="ARBA" id="ARBA00023268"/>
    </source>
</evidence>
<evidence type="ECO:0000256" key="11">
    <source>
        <dbReference type="ARBA" id="ARBA00023235"/>
    </source>
</evidence>
<dbReference type="HAMAP" id="MF_01965">
    <property type="entry name" value="NADHX_dehydratase"/>
    <property type="match status" value="1"/>
</dbReference>
<comment type="similarity">
    <text evidence="17">Belongs to the NnrD/CARKD family.</text>
</comment>
<dbReference type="InterPro" id="IPR029056">
    <property type="entry name" value="Ribokinase-like"/>
</dbReference>
<dbReference type="HAMAP" id="MF_01966">
    <property type="entry name" value="NADHX_epimerase"/>
    <property type="match status" value="1"/>
</dbReference>
<evidence type="ECO:0000256" key="5">
    <source>
        <dbReference type="ARBA" id="ARBA00022723"/>
    </source>
</evidence>
<keyword evidence="10 17" id="KW-0520">NAD</keyword>
<dbReference type="NCBIfam" id="TIGR00197">
    <property type="entry name" value="yjeF_nterm"/>
    <property type="match status" value="1"/>
</dbReference>
<dbReference type="eggNOG" id="COG0062">
    <property type="taxonomic scope" value="Bacteria"/>
</dbReference>
<sequence length="494" mass="51517">MRETSQLPAPGSGAFVFTAQEIRELDADLARRDLLELTMEHAGARVAEVIHARFPTGPVLALAGGGANGGDTFVAARHLHALGREVYVLAQGTRHELAGRMRRRLEGLCPIELLTEERLCAGLSKTRVVLDGLLGTGFVPPLREELTQWIRRINEAGKTVVSLDLPTGLPSDTAGDGSDAERVRADLTLALVGFKPGLLFSEVGEVQVLDLGVPPALLERHAHASCITPEEVRALLPRRVRGAHKGTAGRVYVLGGRPGYTGAPSLTAYGALRAGSGLVALYSRAELPRHPVESMAHRIEDWNALTALPRPDAVALGMGLGEDSVPVARRVLSWKVPVVLDADALQSELRGAGHDAVVWTPHPGEAARLLGIGTGDITRDPFAAARALQLAYGGTVVLKGGPSVIATPGALRVCLAGNPGMATGGSGDVLSGVIAALLGAGLSAPEAAIAGVYLHAAAGDRAYARLGYGLIASDIAHEVAPAWHVLHQASSEIL</sequence>
<comment type="similarity">
    <text evidence="18">Belongs to the NnrE/AIBP family.</text>
</comment>
<evidence type="ECO:0000256" key="12">
    <source>
        <dbReference type="ARBA" id="ARBA00023239"/>
    </source>
</evidence>
<dbReference type="PATRIC" id="fig|937777.3.peg.2922"/>
<evidence type="ECO:0000256" key="2">
    <source>
        <dbReference type="ARBA" id="ARBA00000909"/>
    </source>
</evidence>
<keyword evidence="13" id="KW-0511">Multifunctional enzyme</keyword>
<accession>L0A5R8</accession>
<dbReference type="PROSITE" id="PS51383">
    <property type="entry name" value="YJEF_C_3"/>
    <property type="match status" value="1"/>
</dbReference>
<comment type="caution">
    <text evidence="18">Lacks conserved residue(s) required for the propagation of feature annotation.</text>
</comment>
<dbReference type="GO" id="GO:0005524">
    <property type="term" value="F:ATP binding"/>
    <property type="evidence" value="ECO:0007669"/>
    <property type="project" value="UniProtKB-UniRule"/>
</dbReference>
<evidence type="ECO:0000256" key="17">
    <source>
        <dbReference type="HAMAP-Rule" id="MF_01965"/>
    </source>
</evidence>
<keyword evidence="12 17" id="KW-0456">Lyase</keyword>
<feature type="binding site" evidence="18">
    <location>
        <position position="68"/>
    </location>
    <ligand>
        <name>K(+)</name>
        <dbReference type="ChEBI" id="CHEBI:29103"/>
    </ligand>
</feature>
<comment type="catalytic activity">
    <reaction evidence="15 17 19">
        <text>(6S)-NADHX + ADP = AMP + phosphate + NADH + H(+)</text>
        <dbReference type="Rhea" id="RHEA:32223"/>
        <dbReference type="ChEBI" id="CHEBI:15378"/>
        <dbReference type="ChEBI" id="CHEBI:43474"/>
        <dbReference type="ChEBI" id="CHEBI:57945"/>
        <dbReference type="ChEBI" id="CHEBI:64074"/>
        <dbReference type="ChEBI" id="CHEBI:456215"/>
        <dbReference type="ChEBI" id="CHEBI:456216"/>
        <dbReference type="EC" id="4.2.1.136"/>
    </reaction>
</comment>
<comment type="subunit">
    <text evidence="17">Homotetramer.</text>
</comment>
<dbReference type="CDD" id="cd01171">
    <property type="entry name" value="YXKO-related"/>
    <property type="match status" value="1"/>
</dbReference>
<dbReference type="RefSeq" id="WP_015236667.1">
    <property type="nucleotide sequence ID" value="NC_019793.1"/>
</dbReference>
<dbReference type="GO" id="GO:0110051">
    <property type="term" value="P:metabolite repair"/>
    <property type="evidence" value="ECO:0007669"/>
    <property type="project" value="TreeGrafter"/>
</dbReference>
<feature type="binding site" evidence="17">
    <location>
        <position position="428"/>
    </location>
    <ligand>
        <name>(6S)-NADPHX</name>
        <dbReference type="ChEBI" id="CHEBI:64076"/>
    </ligand>
</feature>
<dbReference type="Proteomes" id="UP000010467">
    <property type="component" value="Chromosome"/>
</dbReference>
<comment type="cofactor">
    <cofactor evidence="18 19">
        <name>K(+)</name>
        <dbReference type="ChEBI" id="CHEBI:29103"/>
    </cofactor>
    <text evidence="18 19">Binds 1 potassium ion per subunit.</text>
</comment>
<feature type="binding site" evidence="18">
    <location>
        <position position="164"/>
    </location>
    <ligand>
        <name>(6S)-NADPHX</name>
        <dbReference type="ChEBI" id="CHEBI:64076"/>
    </ligand>
</feature>
<feature type="domain" description="YjeF N-terminal" evidence="21">
    <location>
        <begin position="22"/>
        <end position="219"/>
    </location>
</feature>